<feature type="transmembrane region" description="Helical" evidence="1">
    <location>
        <begin position="143"/>
        <end position="163"/>
    </location>
</feature>
<feature type="domain" description="Signal transduction histidine kinase internal region" evidence="2">
    <location>
        <begin position="183"/>
        <end position="262"/>
    </location>
</feature>
<evidence type="ECO:0000313" key="3">
    <source>
        <dbReference type="EMBL" id="RUT72454.1"/>
    </source>
</evidence>
<evidence type="ECO:0000259" key="2">
    <source>
        <dbReference type="Pfam" id="PF06580"/>
    </source>
</evidence>
<feature type="transmembrane region" description="Helical" evidence="1">
    <location>
        <begin position="92"/>
        <end position="118"/>
    </location>
</feature>
<dbReference type="Pfam" id="PF06580">
    <property type="entry name" value="His_kinase"/>
    <property type="match status" value="1"/>
</dbReference>
<dbReference type="Proteomes" id="UP000288102">
    <property type="component" value="Unassembled WGS sequence"/>
</dbReference>
<organism evidence="3 4">
    <name type="scientific">Flavobacterium cupreum</name>
    <dbReference type="NCBI Taxonomy" id="2133766"/>
    <lineage>
        <taxon>Bacteria</taxon>
        <taxon>Pseudomonadati</taxon>
        <taxon>Bacteroidota</taxon>
        <taxon>Flavobacteriia</taxon>
        <taxon>Flavobacteriales</taxon>
        <taxon>Flavobacteriaceae</taxon>
        <taxon>Flavobacterium</taxon>
    </lineage>
</organism>
<protein>
    <recommendedName>
        <fullName evidence="2">Signal transduction histidine kinase internal region domain-containing protein</fullName>
    </recommendedName>
</protein>
<dbReference type="GO" id="GO:0016020">
    <property type="term" value="C:membrane"/>
    <property type="evidence" value="ECO:0007669"/>
    <property type="project" value="InterPro"/>
</dbReference>
<comment type="caution">
    <text evidence="3">The sequence shown here is derived from an EMBL/GenBank/DDBJ whole genome shotgun (WGS) entry which is preliminary data.</text>
</comment>
<dbReference type="OrthoDB" id="9809908at2"/>
<keyword evidence="1" id="KW-1133">Transmembrane helix</keyword>
<gene>
    <name evidence="3" type="ORF">D0817_02280</name>
</gene>
<dbReference type="Gene3D" id="3.30.565.10">
    <property type="entry name" value="Histidine kinase-like ATPase, C-terminal domain"/>
    <property type="match status" value="1"/>
</dbReference>
<dbReference type="PANTHER" id="PTHR34220">
    <property type="entry name" value="SENSOR HISTIDINE KINASE YPDA"/>
    <property type="match status" value="1"/>
</dbReference>
<dbReference type="GO" id="GO:0000155">
    <property type="term" value="F:phosphorelay sensor kinase activity"/>
    <property type="evidence" value="ECO:0007669"/>
    <property type="project" value="InterPro"/>
</dbReference>
<feature type="transmembrane region" description="Helical" evidence="1">
    <location>
        <begin position="61"/>
        <end position="80"/>
    </location>
</feature>
<dbReference type="InterPro" id="IPR036890">
    <property type="entry name" value="HATPase_C_sf"/>
</dbReference>
<dbReference type="SUPFAM" id="SSF55874">
    <property type="entry name" value="ATPase domain of HSP90 chaperone/DNA topoisomerase II/histidine kinase"/>
    <property type="match status" value="1"/>
</dbReference>
<dbReference type="EMBL" id="QWDM01000001">
    <property type="protein sequence ID" value="RUT72454.1"/>
    <property type="molecule type" value="Genomic_DNA"/>
</dbReference>
<evidence type="ECO:0000313" key="4">
    <source>
        <dbReference type="Proteomes" id="UP000288102"/>
    </source>
</evidence>
<keyword evidence="4" id="KW-1185">Reference proteome</keyword>
<proteinExistence type="predicted"/>
<name>A0A434ADM2_9FLAO</name>
<sequence length="367" mass="43609">MLYWRTGKKFVEKNFYFYPMKDKYQSHFVFLRHLSFWVIIVLYEVVNEGWKSRDRFSLEPIPEMFSIIPIAILLTYYNLYVLMPRYYFTGKYFVYSIALIVLLLAGGALQRFCSYVIWVPLSEIYNPLSYQSDIKYYWNSIRILRNSFLFFPIVVVAMLLRIMRVSVNKEKRFLEMEKQKKIAELNLLKAQINPHFFFNTLNSLYALTLKNSEKAPELVLRLSDLMHYMLYEASADTVLLKDEIRHLEGYIYIEKMRFSDRLDLSFQYSGDLEGKSIFPLLLLPFIENAFKHGIANHAGWVTISINVLDNELFLKVENSFRKVQVEKPHGIGLANVKRRLDLTYGDKYKLVIHTFEDVFEIELKINL</sequence>
<evidence type="ECO:0000256" key="1">
    <source>
        <dbReference type="SAM" id="Phobius"/>
    </source>
</evidence>
<accession>A0A434ADM2</accession>
<dbReference type="InterPro" id="IPR050640">
    <property type="entry name" value="Bact_2-comp_sensor_kinase"/>
</dbReference>
<keyword evidence="1" id="KW-0472">Membrane</keyword>
<dbReference type="InterPro" id="IPR010559">
    <property type="entry name" value="Sig_transdc_His_kin_internal"/>
</dbReference>
<keyword evidence="1" id="KW-0812">Transmembrane</keyword>
<reference evidence="4" key="1">
    <citation type="journal article" date="2019" name="Syst. Appl. Microbiol.">
        <title>Flavobacterium circumlabens sp. nov. and Flavobacterium cupreum sp. nov., two psychrotrophic species isolated from Antarctic environmental samples.</title>
        <authorList>
            <person name="Kralova S."/>
            <person name="Busse H.-J."/>
            <person name="Svec P."/>
            <person name="Maslanova I."/>
            <person name="Stankova E."/>
            <person name="Bartak M."/>
            <person name="Sedlacek I."/>
        </authorList>
    </citation>
    <scope>NUCLEOTIDE SEQUENCE [LARGE SCALE GENOMIC DNA]</scope>
    <source>
        <strain evidence="4">CCM 8825</strain>
    </source>
</reference>
<dbReference type="PANTHER" id="PTHR34220:SF7">
    <property type="entry name" value="SENSOR HISTIDINE KINASE YPDA"/>
    <property type="match status" value="1"/>
</dbReference>
<feature type="transmembrane region" description="Helical" evidence="1">
    <location>
        <begin position="29"/>
        <end position="46"/>
    </location>
</feature>
<dbReference type="AlphaFoldDB" id="A0A434ADM2"/>